<dbReference type="OrthoDB" id="9808276at2"/>
<dbReference type="EMBL" id="VHSH01000001">
    <property type="protein sequence ID" value="TQV83210.1"/>
    <property type="molecule type" value="Genomic_DNA"/>
</dbReference>
<comment type="caution">
    <text evidence="3">The sequence shown here is derived from an EMBL/GenBank/DDBJ whole genome shotgun (WGS) entry which is preliminary data.</text>
</comment>
<name>A0A545U159_9PROT</name>
<protein>
    <submittedName>
        <fullName evidence="3">SDR family oxidoreductase</fullName>
    </submittedName>
</protein>
<evidence type="ECO:0000313" key="4">
    <source>
        <dbReference type="Proteomes" id="UP000315252"/>
    </source>
</evidence>
<evidence type="ECO:0000313" key="3">
    <source>
        <dbReference type="EMBL" id="TQV83210.1"/>
    </source>
</evidence>
<dbReference type="CDD" id="cd05266">
    <property type="entry name" value="SDR_a4"/>
    <property type="match status" value="1"/>
</dbReference>
<dbReference type="SUPFAM" id="SSF51735">
    <property type="entry name" value="NAD(P)-binding Rossmann-fold domains"/>
    <property type="match status" value="1"/>
</dbReference>
<keyword evidence="1" id="KW-0520">NAD</keyword>
<dbReference type="PANTHER" id="PTHR43574">
    <property type="entry name" value="EPIMERASE-RELATED"/>
    <property type="match status" value="1"/>
</dbReference>
<evidence type="ECO:0000259" key="2">
    <source>
        <dbReference type="Pfam" id="PF01370"/>
    </source>
</evidence>
<keyword evidence="4" id="KW-1185">Reference proteome</keyword>
<dbReference type="Proteomes" id="UP000315252">
    <property type="component" value="Unassembled WGS sequence"/>
</dbReference>
<dbReference type="InterPro" id="IPR001509">
    <property type="entry name" value="Epimerase_deHydtase"/>
</dbReference>
<dbReference type="InterPro" id="IPR036291">
    <property type="entry name" value="NAD(P)-bd_dom_sf"/>
</dbReference>
<evidence type="ECO:0000256" key="1">
    <source>
        <dbReference type="ARBA" id="ARBA00023027"/>
    </source>
</evidence>
<reference evidence="3 4" key="1">
    <citation type="submission" date="2019-06" db="EMBL/GenBank/DDBJ databases">
        <title>Whole genome sequence for Rhodospirillaceae sp. R148.</title>
        <authorList>
            <person name="Wang G."/>
        </authorList>
    </citation>
    <scope>NUCLEOTIDE SEQUENCE [LARGE SCALE GENOMIC DNA]</scope>
    <source>
        <strain evidence="3 4">R148</strain>
    </source>
</reference>
<sequence>MSQTQNHLFCFGLGFSARTIAKRLQAKGWRITGTTRTPEKKHALAEQGFDHVVIFDRDRCLDDASQTLHDVTHVLISAGPDAEGDSVINQHAADIAAMPGLKWLGYLSTTGVYGNHDGAWVDEDAPLSPSSPRSEYRVAAERAWLDLYAEQALPVHLFRLAGIYGPGRSLLDTVKAGKAKRIDRPGQVFSRIHVEDIASVLEASIARPNPGRIYNVCDDKAASPAEVTAHACALLGVEPPPLVPFEEAGLSPMGRTFWLDNKRVSNRRLHEELGVELRYPDYKAGLASLL</sequence>
<dbReference type="AlphaFoldDB" id="A0A545U159"/>
<dbReference type="Gene3D" id="3.40.50.720">
    <property type="entry name" value="NAD(P)-binding Rossmann-like Domain"/>
    <property type="match status" value="1"/>
</dbReference>
<dbReference type="RefSeq" id="WP_142894271.1">
    <property type="nucleotide sequence ID" value="NZ_ML660052.1"/>
</dbReference>
<organism evidence="3 4">
    <name type="scientific">Denitrobaculum tricleocarpae</name>
    <dbReference type="NCBI Taxonomy" id="2591009"/>
    <lineage>
        <taxon>Bacteria</taxon>
        <taxon>Pseudomonadati</taxon>
        <taxon>Pseudomonadota</taxon>
        <taxon>Alphaproteobacteria</taxon>
        <taxon>Rhodospirillales</taxon>
        <taxon>Rhodospirillaceae</taxon>
        <taxon>Denitrobaculum</taxon>
    </lineage>
</organism>
<dbReference type="Pfam" id="PF01370">
    <property type="entry name" value="Epimerase"/>
    <property type="match status" value="1"/>
</dbReference>
<feature type="domain" description="NAD-dependent epimerase/dehydratase" evidence="2">
    <location>
        <begin position="14"/>
        <end position="217"/>
    </location>
</feature>
<proteinExistence type="predicted"/>
<accession>A0A545U159</accession>
<gene>
    <name evidence="3" type="ORF">FKG95_01005</name>
</gene>